<dbReference type="PRINTS" id="PR00081">
    <property type="entry name" value="GDHRDH"/>
</dbReference>
<name>A0A9Q0RPR5_BLOTA</name>
<gene>
    <name evidence="1" type="ORF">RDWZM_000405</name>
</gene>
<dbReference type="Pfam" id="PF00106">
    <property type="entry name" value="adh_short"/>
    <property type="match status" value="1"/>
</dbReference>
<protein>
    <submittedName>
        <fullName evidence="1">Uncharacterized protein</fullName>
    </submittedName>
</protein>
<keyword evidence="2" id="KW-1185">Reference proteome</keyword>
<dbReference type="Gene3D" id="3.40.50.720">
    <property type="entry name" value="NAD(P)-binding Rossmann-like Domain"/>
    <property type="match status" value="1"/>
</dbReference>
<dbReference type="PANTHER" id="PTHR44115">
    <property type="entry name" value="PROTEIN CBG09704"/>
    <property type="match status" value="1"/>
</dbReference>
<dbReference type="SUPFAM" id="SSF51735">
    <property type="entry name" value="NAD(P)-binding Rossmann-fold domains"/>
    <property type="match status" value="1"/>
</dbReference>
<evidence type="ECO:0000313" key="2">
    <source>
        <dbReference type="Proteomes" id="UP001142055"/>
    </source>
</evidence>
<sequence length="157" mass="16808">MAEEYEFAGKVVLITGSSGGLGSNIACEFAKRGANVIITGRNETAVNTVAEECTSLSPNESEAFPFVADVTNRDDLTALINAIIEKFSRLDIVINNAGGGSFSSIYDDMLVDKIDQMLKLNLMSVVMLTQLAVPYLEQTQGSIVNISTILAQRPVSV</sequence>
<comment type="caution">
    <text evidence="1">The sequence shown here is derived from an EMBL/GenBank/DDBJ whole genome shotgun (WGS) entry which is preliminary data.</text>
</comment>
<organism evidence="1 2">
    <name type="scientific">Blomia tropicalis</name>
    <name type="common">Mite</name>
    <dbReference type="NCBI Taxonomy" id="40697"/>
    <lineage>
        <taxon>Eukaryota</taxon>
        <taxon>Metazoa</taxon>
        <taxon>Ecdysozoa</taxon>
        <taxon>Arthropoda</taxon>
        <taxon>Chelicerata</taxon>
        <taxon>Arachnida</taxon>
        <taxon>Acari</taxon>
        <taxon>Acariformes</taxon>
        <taxon>Sarcoptiformes</taxon>
        <taxon>Astigmata</taxon>
        <taxon>Glycyphagoidea</taxon>
        <taxon>Echimyopodidae</taxon>
        <taxon>Blomia</taxon>
    </lineage>
</organism>
<dbReference type="CDD" id="cd05233">
    <property type="entry name" value="SDR_c"/>
    <property type="match status" value="1"/>
</dbReference>
<proteinExistence type="predicted"/>
<dbReference type="AlphaFoldDB" id="A0A9Q0RPR5"/>
<dbReference type="OMA" id="MGKQGDW"/>
<dbReference type="PANTHER" id="PTHR44115:SF4">
    <property type="entry name" value="OXIDOREDUCTASE"/>
    <property type="match status" value="1"/>
</dbReference>
<dbReference type="EMBL" id="JAPWDV010000001">
    <property type="protein sequence ID" value="KAJ6221860.1"/>
    <property type="molecule type" value="Genomic_DNA"/>
</dbReference>
<evidence type="ECO:0000313" key="1">
    <source>
        <dbReference type="EMBL" id="KAJ6221860.1"/>
    </source>
</evidence>
<reference evidence="1" key="1">
    <citation type="submission" date="2022-12" db="EMBL/GenBank/DDBJ databases">
        <title>Genome assemblies of Blomia tropicalis.</title>
        <authorList>
            <person name="Cui Y."/>
        </authorList>
    </citation>
    <scope>NUCLEOTIDE SEQUENCE</scope>
    <source>
        <tissue evidence="1">Adult mites</tissue>
    </source>
</reference>
<accession>A0A9Q0RPR5</accession>
<dbReference type="InterPro" id="IPR002347">
    <property type="entry name" value="SDR_fam"/>
</dbReference>
<dbReference type="Proteomes" id="UP001142055">
    <property type="component" value="Chromosome 1"/>
</dbReference>
<dbReference type="InterPro" id="IPR036291">
    <property type="entry name" value="NAD(P)-bd_dom_sf"/>
</dbReference>